<comment type="caution">
    <text evidence="3">The sequence shown here is derived from an EMBL/GenBank/DDBJ whole genome shotgun (WGS) entry which is preliminary data.</text>
</comment>
<evidence type="ECO:0000313" key="4">
    <source>
        <dbReference type="Proteomes" id="UP001549749"/>
    </source>
</evidence>
<proteinExistence type="predicted"/>
<dbReference type="EMBL" id="JBEXAC010000002">
    <property type="protein sequence ID" value="MET6999266.1"/>
    <property type="molecule type" value="Genomic_DNA"/>
</dbReference>
<evidence type="ECO:0000256" key="1">
    <source>
        <dbReference type="SAM" id="MobiDB-lite"/>
    </source>
</evidence>
<dbReference type="Proteomes" id="UP001549749">
    <property type="component" value="Unassembled WGS sequence"/>
</dbReference>
<feature type="region of interest" description="Disordered" evidence="1">
    <location>
        <begin position="75"/>
        <end position="104"/>
    </location>
</feature>
<dbReference type="NCBIfam" id="TIGR01200">
    <property type="entry name" value="GLPGLI"/>
    <property type="match status" value="1"/>
</dbReference>
<feature type="signal peptide" evidence="2">
    <location>
        <begin position="1"/>
        <end position="25"/>
    </location>
</feature>
<evidence type="ECO:0000313" key="3">
    <source>
        <dbReference type="EMBL" id="MET6999266.1"/>
    </source>
</evidence>
<feature type="chain" id="PRO_5045689503" evidence="2">
    <location>
        <begin position="26"/>
        <end position="255"/>
    </location>
</feature>
<keyword evidence="2" id="KW-0732">Signal</keyword>
<evidence type="ECO:0000256" key="2">
    <source>
        <dbReference type="SAM" id="SignalP"/>
    </source>
</evidence>
<feature type="compositionally biased region" description="Low complexity" evidence="1">
    <location>
        <begin position="88"/>
        <end position="97"/>
    </location>
</feature>
<gene>
    <name evidence="3" type="ORF">ABR189_17895</name>
</gene>
<reference evidence="3 4" key="1">
    <citation type="submission" date="2024-06" db="EMBL/GenBank/DDBJ databases">
        <title>Chitinophaga defluvii sp. nov., isolated from municipal sewage.</title>
        <authorList>
            <person name="Zhang L."/>
        </authorList>
    </citation>
    <scope>NUCLEOTIDE SEQUENCE [LARGE SCALE GENOMIC DNA]</scope>
    <source>
        <strain evidence="3 4">H8</strain>
    </source>
</reference>
<accession>A0ABV2T8E0</accession>
<name>A0ABV2T8E0_9BACT</name>
<sequence>MERFFKIVLSTLLITPLSQTTWAQANTTGIIEYEVTARVDAARMRAFSGGNTGGDGGEMPDVITFNQTFTFNNTMGKLETTRPGGRMRGNNNSGGNNEATPRRRMGNNATYIDLAHKQYLHVMGSPEDEQKAWYTEEAYIIPTDATLSDKTKKIAGYTCKKATVKLKDETYTVWYTTGMPFSFSPLNGLLPDSTGVVLAAESSKRAFNAKSVSLKPVADSITALPSQAIKVSQDEMREIRRQNMDKLRKRQDQLQ</sequence>
<protein>
    <submittedName>
        <fullName evidence="3">GLPGLI family protein</fullName>
    </submittedName>
</protein>
<dbReference type="Pfam" id="PF22252">
    <property type="entry name" value="PNGase_F-II_N"/>
    <property type="match status" value="1"/>
</dbReference>
<organism evidence="3 4">
    <name type="scientific">Chitinophaga defluvii</name>
    <dbReference type="NCBI Taxonomy" id="3163343"/>
    <lineage>
        <taxon>Bacteria</taxon>
        <taxon>Pseudomonadati</taxon>
        <taxon>Bacteroidota</taxon>
        <taxon>Chitinophagia</taxon>
        <taxon>Chitinophagales</taxon>
        <taxon>Chitinophagaceae</taxon>
        <taxon>Chitinophaga</taxon>
    </lineage>
</organism>
<dbReference type="InterPro" id="IPR005901">
    <property type="entry name" value="GLPGLI"/>
</dbReference>
<keyword evidence="4" id="KW-1185">Reference proteome</keyword>
<dbReference type="RefSeq" id="WP_354661834.1">
    <property type="nucleotide sequence ID" value="NZ_JBEXAC010000002.1"/>
</dbReference>